<dbReference type="InterPro" id="IPR029063">
    <property type="entry name" value="SAM-dependent_MTases_sf"/>
</dbReference>
<dbReference type="GO" id="GO:0005737">
    <property type="term" value="C:cytoplasm"/>
    <property type="evidence" value="ECO:0007669"/>
    <property type="project" value="UniProtKB-SubCell"/>
</dbReference>
<keyword evidence="6" id="KW-0489">Methyltransferase</keyword>
<comment type="similarity">
    <text evidence="2">Belongs to the methyltransferase superfamily. L-isoaspartyl/D-aspartyl protein methyltransferase family.</text>
</comment>
<protein>
    <recommendedName>
        <fullName evidence="4">Protein-L-isoaspartate O-methyltransferase</fullName>
        <ecNumber evidence="3">2.1.1.77</ecNumber>
    </recommendedName>
    <alternativeName>
        <fullName evidence="11">L-isoaspartyl protein carboxyl methyltransferase</fullName>
    </alternativeName>
    <alternativeName>
        <fullName evidence="9">Protein L-isoaspartyl methyltransferase</fullName>
    </alternativeName>
    <alternativeName>
        <fullName evidence="10">Protein-beta-aspartate methyltransferase</fullName>
    </alternativeName>
</protein>
<organism evidence="12 13">
    <name type="scientific">Salinarimonas ramus</name>
    <dbReference type="NCBI Taxonomy" id="690164"/>
    <lineage>
        <taxon>Bacteria</taxon>
        <taxon>Pseudomonadati</taxon>
        <taxon>Pseudomonadota</taxon>
        <taxon>Alphaproteobacteria</taxon>
        <taxon>Hyphomicrobiales</taxon>
        <taxon>Salinarimonadaceae</taxon>
        <taxon>Salinarimonas</taxon>
    </lineage>
</organism>
<evidence type="ECO:0000256" key="3">
    <source>
        <dbReference type="ARBA" id="ARBA00011890"/>
    </source>
</evidence>
<evidence type="ECO:0000313" key="12">
    <source>
        <dbReference type="EMBL" id="GGK30597.1"/>
    </source>
</evidence>
<reference evidence="12 13" key="1">
    <citation type="journal article" date="2014" name="Int. J. Syst. Evol. Microbiol.">
        <title>Complete genome sequence of Corynebacterium casei LMG S-19264T (=DSM 44701T), isolated from a smear-ripened cheese.</title>
        <authorList>
            <consortium name="US DOE Joint Genome Institute (JGI-PGF)"/>
            <person name="Walter F."/>
            <person name="Albersmeier A."/>
            <person name="Kalinowski J."/>
            <person name="Ruckert C."/>
        </authorList>
    </citation>
    <scope>NUCLEOTIDE SEQUENCE [LARGE SCALE GENOMIC DNA]</scope>
    <source>
        <strain evidence="12 13">CGMCC 1.9161</strain>
    </source>
</reference>
<evidence type="ECO:0000256" key="7">
    <source>
        <dbReference type="ARBA" id="ARBA00022679"/>
    </source>
</evidence>
<gene>
    <name evidence="12" type="primary">pcm</name>
    <name evidence="12" type="ORF">GCM10011322_16410</name>
</gene>
<evidence type="ECO:0000256" key="10">
    <source>
        <dbReference type="ARBA" id="ARBA00031323"/>
    </source>
</evidence>
<evidence type="ECO:0000256" key="11">
    <source>
        <dbReference type="ARBA" id="ARBA00031350"/>
    </source>
</evidence>
<dbReference type="SUPFAM" id="SSF53335">
    <property type="entry name" value="S-adenosyl-L-methionine-dependent methyltransferases"/>
    <property type="match status" value="1"/>
</dbReference>
<dbReference type="AlphaFoldDB" id="A0A917Q859"/>
<keyword evidence="8" id="KW-0949">S-adenosyl-L-methionine</keyword>
<comment type="subcellular location">
    <subcellularLocation>
        <location evidence="1">Cytoplasm</location>
    </subcellularLocation>
</comment>
<evidence type="ECO:0000256" key="9">
    <source>
        <dbReference type="ARBA" id="ARBA00030757"/>
    </source>
</evidence>
<evidence type="ECO:0000256" key="2">
    <source>
        <dbReference type="ARBA" id="ARBA00005369"/>
    </source>
</evidence>
<keyword evidence="5" id="KW-0963">Cytoplasm</keyword>
<evidence type="ECO:0000256" key="8">
    <source>
        <dbReference type="ARBA" id="ARBA00022691"/>
    </source>
</evidence>
<evidence type="ECO:0000256" key="1">
    <source>
        <dbReference type="ARBA" id="ARBA00004496"/>
    </source>
</evidence>
<evidence type="ECO:0000256" key="5">
    <source>
        <dbReference type="ARBA" id="ARBA00022490"/>
    </source>
</evidence>
<dbReference type="EMBL" id="BMMF01000004">
    <property type="protein sequence ID" value="GGK30597.1"/>
    <property type="molecule type" value="Genomic_DNA"/>
</dbReference>
<evidence type="ECO:0000256" key="6">
    <source>
        <dbReference type="ARBA" id="ARBA00022603"/>
    </source>
</evidence>
<name>A0A917Q859_9HYPH</name>
<dbReference type="Gene3D" id="3.40.50.150">
    <property type="entry name" value="Vaccinia Virus protein VP39"/>
    <property type="match status" value="1"/>
</dbReference>
<dbReference type="PANTHER" id="PTHR11579:SF0">
    <property type="entry name" value="PROTEIN-L-ISOASPARTATE(D-ASPARTATE) O-METHYLTRANSFERASE"/>
    <property type="match status" value="1"/>
</dbReference>
<sequence length="224" mass="23818">MRVDRQGLSEGDPTLDAEAVETAAFVLALRAKGYRDKAVLGAMERVPRNLFAPRRFADLSRSDVALPLPYGQTMSAPTTVAAMLVALALEEGMAVYEVGTGSGYVSALLARLGGVVESVERIEALCDAAALRLGQLDVAASIGLGHGDGLLPRRNRERFPRMLVNGALPAFPDTLLERLAPGGRLVGALTVDGFPRLAVVEKNEEGVTTRRLGTSLRIAPLVMR</sequence>
<dbReference type="Pfam" id="PF01135">
    <property type="entry name" value="PCMT"/>
    <property type="match status" value="1"/>
</dbReference>
<dbReference type="EC" id="2.1.1.77" evidence="3"/>
<proteinExistence type="inferred from homology"/>
<dbReference type="CDD" id="cd02440">
    <property type="entry name" value="AdoMet_MTases"/>
    <property type="match status" value="1"/>
</dbReference>
<comment type="caution">
    <text evidence="12">The sequence shown here is derived from an EMBL/GenBank/DDBJ whole genome shotgun (WGS) entry which is preliminary data.</text>
</comment>
<keyword evidence="7" id="KW-0808">Transferase</keyword>
<accession>A0A917Q859</accession>
<dbReference type="RefSeq" id="WP_188911530.1">
    <property type="nucleotide sequence ID" value="NZ_BMMF01000004.1"/>
</dbReference>
<dbReference type="GO" id="GO:0032259">
    <property type="term" value="P:methylation"/>
    <property type="evidence" value="ECO:0007669"/>
    <property type="project" value="UniProtKB-KW"/>
</dbReference>
<keyword evidence="13" id="KW-1185">Reference proteome</keyword>
<evidence type="ECO:0000256" key="4">
    <source>
        <dbReference type="ARBA" id="ARBA00013346"/>
    </source>
</evidence>
<dbReference type="Proteomes" id="UP000600449">
    <property type="component" value="Unassembled WGS sequence"/>
</dbReference>
<dbReference type="GO" id="GO:0004719">
    <property type="term" value="F:protein-L-isoaspartate (D-aspartate) O-methyltransferase activity"/>
    <property type="evidence" value="ECO:0007669"/>
    <property type="project" value="UniProtKB-EC"/>
</dbReference>
<dbReference type="PANTHER" id="PTHR11579">
    <property type="entry name" value="PROTEIN-L-ISOASPARTATE O-METHYLTRANSFERASE"/>
    <property type="match status" value="1"/>
</dbReference>
<dbReference type="InterPro" id="IPR000682">
    <property type="entry name" value="PCMT"/>
</dbReference>
<evidence type="ECO:0000313" key="13">
    <source>
        <dbReference type="Proteomes" id="UP000600449"/>
    </source>
</evidence>